<proteinExistence type="predicted"/>
<organism evidence="2 3">
    <name type="scientific">Centaurea solstitialis</name>
    <name type="common">yellow star-thistle</name>
    <dbReference type="NCBI Taxonomy" id="347529"/>
    <lineage>
        <taxon>Eukaryota</taxon>
        <taxon>Viridiplantae</taxon>
        <taxon>Streptophyta</taxon>
        <taxon>Embryophyta</taxon>
        <taxon>Tracheophyta</taxon>
        <taxon>Spermatophyta</taxon>
        <taxon>Magnoliopsida</taxon>
        <taxon>eudicotyledons</taxon>
        <taxon>Gunneridae</taxon>
        <taxon>Pentapetalae</taxon>
        <taxon>asterids</taxon>
        <taxon>campanulids</taxon>
        <taxon>Asterales</taxon>
        <taxon>Asteraceae</taxon>
        <taxon>Carduoideae</taxon>
        <taxon>Cardueae</taxon>
        <taxon>Centaureinae</taxon>
        <taxon>Centaurea</taxon>
    </lineage>
</organism>
<dbReference type="AlphaFoldDB" id="A0AA38WFB0"/>
<reference evidence="2" key="1">
    <citation type="submission" date="2023-03" db="EMBL/GenBank/DDBJ databases">
        <title>Chromosome-scale reference genome and RAD-based genetic map of yellow starthistle (Centaurea solstitialis) reveal putative structural variation and QTLs associated with invader traits.</title>
        <authorList>
            <person name="Reatini B."/>
            <person name="Cang F.A."/>
            <person name="Jiang Q."/>
            <person name="Mckibben M.T.W."/>
            <person name="Barker M.S."/>
            <person name="Rieseberg L.H."/>
            <person name="Dlugosch K.M."/>
        </authorList>
    </citation>
    <scope>NUCLEOTIDE SEQUENCE</scope>
    <source>
        <strain evidence="2">CAN-66</strain>
        <tissue evidence="2">Leaf</tissue>
    </source>
</reference>
<evidence type="ECO:0000313" key="2">
    <source>
        <dbReference type="EMBL" id="KAJ9546306.1"/>
    </source>
</evidence>
<name>A0AA38WFB0_9ASTR</name>
<evidence type="ECO:0000259" key="1">
    <source>
        <dbReference type="Pfam" id="PF07727"/>
    </source>
</evidence>
<dbReference type="InterPro" id="IPR043502">
    <property type="entry name" value="DNA/RNA_pol_sf"/>
</dbReference>
<dbReference type="SUPFAM" id="SSF56672">
    <property type="entry name" value="DNA/RNA polymerases"/>
    <property type="match status" value="1"/>
</dbReference>
<dbReference type="Proteomes" id="UP001172457">
    <property type="component" value="Chromosome 5"/>
</dbReference>
<feature type="domain" description="Reverse transcriptase Ty1/copia-type" evidence="1">
    <location>
        <begin position="63"/>
        <end position="168"/>
    </location>
</feature>
<sequence length="170" mass="19261">MWLFKKKYHTGGSLDRYKAHLFANGKSQRTDISCDETFSPVVKPTTICTILSLAVSHHRPINHLDKSLYGLKQAPSAWFQRFASFIIGSGFTHNKLDSSLFIYRQGRSVAYFLLYVDETVLKSSTSSLLHIIIKVLAKDFAMIDLGSLSYFLGISATHHRDGLFLCQRKL</sequence>
<protein>
    <recommendedName>
        <fullName evidence="1">Reverse transcriptase Ty1/copia-type domain-containing protein</fullName>
    </recommendedName>
</protein>
<accession>A0AA38WFB0</accession>
<gene>
    <name evidence="2" type="ORF">OSB04_018849</name>
</gene>
<keyword evidence="3" id="KW-1185">Reference proteome</keyword>
<dbReference type="InterPro" id="IPR013103">
    <property type="entry name" value="RVT_2"/>
</dbReference>
<dbReference type="EMBL" id="JARYMX010000005">
    <property type="protein sequence ID" value="KAJ9546306.1"/>
    <property type="molecule type" value="Genomic_DNA"/>
</dbReference>
<comment type="caution">
    <text evidence="2">The sequence shown here is derived from an EMBL/GenBank/DDBJ whole genome shotgun (WGS) entry which is preliminary data.</text>
</comment>
<dbReference type="Pfam" id="PF07727">
    <property type="entry name" value="RVT_2"/>
    <property type="match status" value="1"/>
</dbReference>
<evidence type="ECO:0000313" key="3">
    <source>
        <dbReference type="Proteomes" id="UP001172457"/>
    </source>
</evidence>